<dbReference type="Proteomes" id="UP000176221">
    <property type="component" value="Unassembled WGS sequence"/>
</dbReference>
<dbReference type="EMBL" id="MHRX01000013">
    <property type="protein sequence ID" value="OHA34236.1"/>
    <property type="molecule type" value="Genomic_DNA"/>
</dbReference>
<gene>
    <name evidence="1" type="ORF">A2928_03150</name>
</gene>
<protein>
    <recommendedName>
        <fullName evidence="3">GerMN domain-containing protein</fullName>
    </recommendedName>
</protein>
<evidence type="ECO:0008006" key="3">
    <source>
        <dbReference type="Google" id="ProtNLM"/>
    </source>
</evidence>
<reference evidence="1 2" key="1">
    <citation type="journal article" date="2016" name="Nat. Commun.">
        <title>Thousands of microbial genomes shed light on interconnected biogeochemical processes in an aquifer system.</title>
        <authorList>
            <person name="Anantharaman K."/>
            <person name="Brown C.T."/>
            <person name="Hug L.A."/>
            <person name="Sharon I."/>
            <person name="Castelle C.J."/>
            <person name="Probst A.J."/>
            <person name="Thomas B.C."/>
            <person name="Singh A."/>
            <person name="Wilkins M.J."/>
            <person name="Karaoz U."/>
            <person name="Brodie E.L."/>
            <person name="Williams K.H."/>
            <person name="Hubbard S.S."/>
            <person name="Banfield J.F."/>
        </authorList>
    </citation>
    <scope>NUCLEOTIDE SEQUENCE [LARGE SCALE GENOMIC DNA]</scope>
</reference>
<organism evidence="1 2">
    <name type="scientific">Candidatus Taylorbacteria bacterium RIFCSPLOWO2_01_FULL_45_15b</name>
    <dbReference type="NCBI Taxonomy" id="1802319"/>
    <lineage>
        <taxon>Bacteria</taxon>
        <taxon>Candidatus Tayloriibacteriota</taxon>
    </lineage>
</organism>
<evidence type="ECO:0000313" key="1">
    <source>
        <dbReference type="EMBL" id="OHA34236.1"/>
    </source>
</evidence>
<sequence>MNKTIPLILVVVVIVAALIVVFSDKDTVKREGVVVVVRASEFVVREFSGDEFVAMHTAETKFTGVSGQEISSSEIKESDVIEVVGYEKRKKIDAVRLSILDEKSDFVITKYDKDGAFVYPLASRFSVVSRDEIGPNISCAPLTALQTVAPGSADVEISVVRYESVESGTCEIVYQTGETITIIVADTDNENAPINFLEQGVVVNAGSGAYRFVYEAPGAPALTKDLNFLPTSLCYVENAKTDCSRLILKDGISAFVTGTLRVGGVDIVILKIESRAIEGKENTIKLFYYNPDQDKDASGNILCSSKGVVGVERVVPQDITPRAAIELLLRGELTVAERDSGIETEYPLEGLELTNTEIRDRTLVLTFDDALNKTTGGSCRVGILWFQIEATAKQFAGIDKVEANPGTLFQP</sequence>
<evidence type="ECO:0000313" key="2">
    <source>
        <dbReference type="Proteomes" id="UP000176221"/>
    </source>
</evidence>
<accession>A0A1G2NDU1</accession>
<dbReference type="STRING" id="1802319.A2928_03150"/>
<proteinExistence type="predicted"/>
<dbReference type="AlphaFoldDB" id="A0A1G2NDU1"/>
<comment type="caution">
    <text evidence="1">The sequence shown here is derived from an EMBL/GenBank/DDBJ whole genome shotgun (WGS) entry which is preliminary data.</text>
</comment>
<name>A0A1G2NDU1_9BACT</name>